<evidence type="ECO:0000313" key="3">
    <source>
        <dbReference type="EMBL" id="UWZ57403.1"/>
    </source>
</evidence>
<gene>
    <name evidence="3" type="ORF">Daura_15330</name>
</gene>
<name>A0A9Q9IQZ1_9ACTN</name>
<reference evidence="3" key="1">
    <citation type="submission" date="2021-04" db="EMBL/GenBank/DDBJ databases">
        <title>Dactylosporangium aurantiacum NRRL B-8018 full assembly.</title>
        <authorList>
            <person name="Hartkoorn R.C."/>
            <person name="Beaudoing E."/>
            <person name="Hot D."/>
        </authorList>
    </citation>
    <scope>NUCLEOTIDE SEQUENCE</scope>
    <source>
        <strain evidence="3">NRRL B-8018</strain>
    </source>
</reference>
<proteinExistence type="inferred from homology"/>
<evidence type="ECO:0000313" key="4">
    <source>
        <dbReference type="Proteomes" id="UP001058003"/>
    </source>
</evidence>
<dbReference type="InterPro" id="IPR001509">
    <property type="entry name" value="Epimerase_deHydtase"/>
</dbReference>
<evidence type="ECO:0000259" key="2">
    <source>
        <dbReference type="Pfam" id="PF01370"/>
    </source>
</evidence>
<dbReference type="Gene3D" id="3.90.25.10">
    <property type="entry name" value="UDP-galactose 4-epimerase, domain 1"/>
    <property type="match status" value="1"/>
</dbReference>
<keyword evidence="4" id="KW-1185">Reference proteome</keyword>
<dbReference type="OrthoDB" id="9801785at2"/>
<dbReference type="RefSeq" id="WP_033360286.1">
    <property type="nucleotide sequence ID" value="NZ_CP073767.1"/>
</dbReference>
<dbReference type="AlphaFoldDB" id="A0A9Q9IQZ1"/>
<feature type="domain" description="NAD-dependent epimerase/dehydratase" evidence="2">
    <location>
        <begin position="121"/>
        <end position="220"/>
    </location>
</feature>
<evidence type="ECO:0000256" key="1">
    <source>
        <dbReference type="ARBA" id="ARBA00007637"/>
    </source>
</evidence>
<comment type="similarity">
    <text evidence="1">Belongs to the NAD(P)-dependent epimerase/dehydratase family.</text>
</comment>
<organism evidence="3 4">
    <name type="scientific">Dactylosporangium aurantiacum</name>
    <dbReference type="NCBI Taxonomy" id="35754"/>
    <lineage>
        <taxon>Bacteria</taxon>
        <taxon>Bacillati</taxon>
        <taxon>Actinomycetota</taxon>
        <taxon>Actinomycetes</taxon>
        <taxon>Micromonosporales</taxon>
        <taxon>Micromonosporaceae</taxon>
        <taxon>Dactylosporangium</taxon>
    </lineage>
</organism>
<dbReference type="Pfam" id="PF01370">
    <property type="entry name" value="Epimerase"/>
    <property type="match status" value="2"/>
</dbReference>
<sequence length="322" mass="34282">MKIGVTGGNGFIGRYVCEEIEARGHEALVFDHHGHGRRGPHAAPEREVMLGDIRDATAMVELAAHCDGIIHLAAVLGTQETILNPRPAAETNLVGGLNFLEAVTQYQLPGVYIGVGNHWMNNSYSISKTAVERFVSMFNADRGSRVNVVRAVNAYGPRQLAAAPFGPGKVRKITPAVVCRALCGMPVELYGGGHQVSDMVWVGDVAKALVSAFEAAQAGTVLDHVVECGPVASTTIRRVAEIVIDQCEAKGYPRADIVDLPMRPGEQPGAVVSANAETLRAVGIDPADLVSLEAGLERTIDWFIATQGEHWTAPEPLALAAR</sequence>
<dbReference type="SUPFAM" id="SSF51735">
    <property type="entry name" value="NAD(P)-binding Rossmann-fold domains"/>
    <property type="match status" value="1"/>
</dbReference>
<dbReference type="PANTHER" id="PTHR43000">
    <property type="entry name" value="DTDP-D-GLUCOSE 4,6-DEHYDRATASE-RELATED"/>
    <property type="match status" value="1"/>
</dbReference>
<dbReference type="InterPro" id="IPR036291">
    <property type="entry name" value="NAD(P)-bd_dom_sf"/>
</dbReference>
<dbReference type="Gene3D" id="3.40.50.720">
    <property type="entry name" value="NAD(P)-binding Rossmann-like Domain"/>
    <property type="match status" value="2"/>
</dbReference>
<dbReference type="EMBL" id="CP073767">
    <property type="protein sequence ID" value="UWZ57403.1"/>
    <property type="molecule type" value="Genomic_DNA"/>
</dbReference>
<dbReference type="Proteomes" id="UP001058003">
    <property type="component" value="Chromosome"/>
</dbReference>
<accession>A0A9Q9IQZ1</accession>
<protein>
    <submittedName>
        <fullName evidence="3">NAD-dependent epimerase/dehydratase family protein</fullName>
    </submittedName>
</protein>
<feature type="domain" description="NAD-dependent epimerase/dehydratase" evidence="2">
    <location>
        <begin position="5"/>
        <end position="108"/>
    </location>
</feature>
<dbReference type="KEGG" id="daur:Daura_15330"/>